<dbReference type="InterPro" id="IPR056172">
    <property type="entry name" value="PolC_DP2_cat_dom"/>
</dbReference>
<dbReference type="Pfam" id="PF24846">
    <property type="entry name" value="PolC_DP2_cat"/>
    <property type="match status" value="1"/>
</dbReference>
<dbReference type="PANTHER" id="PTHR42210:SF1">
    <property type="entry name" value="DNA POLYMERASE II LARGE SUBUNIT"/>
    <property type="match status" value="1"/>
</dbReference>
<organism evidence="18 19">
    <name type="scientific">Candidatus Mancarchaeum acidiphilum</name>
    <dbReference type="NCBI Taxonomy" id="1920749"/>
    <lineage>
        <taxon>Archaea</taxon>
        <taxon>Candidatus Micrarchaeota</taxon>
        <taxon>Candidatus Mancarchaeum</taxon>
    </lineage>
</organism>
<comment type="subunit">
    <text evidence="2 14">Heterodimer of a large subunit and a small subunit.</text>
</comment>
<dbReference type="AlphaFoldDB" id="A0A218NNM2"/>
<feature type="domain" description="DNA polymerase II large subunit DP2 N-terminal" evidence="15">
    <location>
        <begin position="5"/>
        <end position="283"/>
    </location>
</feature>
<dbReference type="EC" id="3.1.11.1" evidence="14"/>
<dbReference type="EC" id="2.7.7.7" evidence="14"/>
<evidence type="ECO:0000259" key="17">
    <source>
        <dbReference type="Pfam" id="PF24846"/>
    </source>
</evidence>
<keyword evidence="3 14" id="KW-0808">Transferase</keyword>
<comment type="catalytic activity">
    <reaction evidence="13 14">
        <text>DNA(n) + a 2'-deoxyribonucleoside 5'-triphosphate = DNA(n+1) + diphosphate</text>
        <dbReference type="Rhea" id="RHEA:22508"/>
        <dbReference type="Rhea" id="RHEA-COMP:17339"/>
        <dbReference type="Rhea" id="RHEA-COMP:17340"/>
        <dbReference type="ChEBI" id="CHEBI:33019"/>
        <dbReference type="ChEBI" id="CHEBI:61560"/>
        <dbReference type="ChEBI" id="CHEBI:173112"/>
        <dbReference type="EC" id="2.7.7.7"/>
    </reaction>
</comment>
<proteinExistence type="inferred from homology"/>
<comment type="catalytic activity">
    <reaction evidence="14">
        <text>Exonucleolytic cleavage in the 3'- to 5'-direction to yield nucleoside 5'-phosphates.</text>
        <dbReference type="EC" id="3.1.11.1"/>
    </reaction>
</comment>
<dbReference type="InterPro" id="IPR016033">
    <property type="entry name" value="PolC_DP2_N"/>
</dbReference>
<dbReference type="NCBIfam" id="TIGR00354">
    <property type="entry name" value="polC"/>
    <property type="match status" value="1"/>
</dbReference>
<keyword evidence="7 14" id="KW-0378">Hydrolase</keyword>
<accession>A0A218NNM2</accession>
<comment type="similarity">
    <text evidence="1 14">Belongs to the archaeal DNA polymerase II family.</text>
</comment>
<dbReference type="GeneID" id="33314323"/>
<feature type="domain" description="DNA polymerase II large subunit DP2 catalytic" evidence="17">
    <location>
        <begin position="722"/>
        <end position="1016"/>
    </location>
</feature>
<dbReference type="KEGG" id="marh:Mia14_0771"/>
<keyword evidence="9 14" id="KW-0239">DNA-directed DNA polymerase</keyword>
<dbReference type="EMBL" id="CP019964">
    <property type="protein sequence ID" value="ASI14065.1"/>
    <property type="molecule type" value="Genomic_DNA"/>
</dbReference>
<dbReference type="GO" id="GO:0006261">
    <property type="term" value="P:DNA-templated DNA replication"/>
    <property type="evidence" value="ECO:0007669"/>
    <property type="project" value="UniProtKB-UniRule"/>
</dbReference>
<comment type="function">
    <text evidence="12 14">Possesses two activities: a DNA synthesis (polymerase) and an exonucleolytic activity that degrades single-stranded DNA in the 3'- to 5'-direction. Has a template-primer preference which is characteristic of a replicative DNA polymerase.</text>
</comment>
<dbReference type="PIRSF" id="PIRSF016275">
    <property type="entry name" value="PolC_DP2"/>
    <property type="match status" value="1"/>
</dbReference>
<evidence type="ECO:0000259" key="15">
    <source>
        <dbReference type="Pfam" id="PF03833"/>
    </source>
</evidence>
<dbReference type="GO" id="GO:0008310">
    <property type="term" value="F:single-stranded DNA 3'-5' DNA exonuclease activity"/>
    <property type="evidence" value="ECO:0007669"/>
    <property type="project" value="UniProtKB-EC"/>
</dbReference>
<dbReference type="InterPro" id="IPR004475">
    <property type="entry name" value="PolC_DP2"/>
</dbReference>
<dbReference type="Proteomes" id="UP000197679">
    <property type="component" value="Chromosome"/>
</dbReference>
<protein>
    <recommendedName>
        <fullName evidence="14">DNA polymerase II large subunit</fullName>
        <shortName evidence="14">Pol II</shortName>
        <ecNumber evidence="14">2.7.7.7</ecNumber>
    </recommendedName>
    <alternativeName>
        <fullName evidence="14">Exodeoxyribonuclease large subunit</fullName>
        <ecNumber evidence="14">3.1.11.1</ecNumber>
    </alternativeName>
</protein>
<dbReference type="GO" id="GO:0003677">
    <property type="term" value="F:DNA binding"/>
    <property type="evidence" value="ECO:0007669"/>
    <property type="project" value="UniProtKB-UniRule"/>
</dbReference>
<dbReference type="OrthoDB" id="7529at2157"/>
<evidence type="ECO:0000256" key="13">
    <source>
        <dbReference type="ARBA" id="ARBA00049244"/>
    </source>
</evidence>
<sequence>MYIDDYFRSINEGVKKAYELAERARSKGYDPETFVEIKPAPDLASRVEGIIGIDGLAKIIEKEAEGVKSNEELAFNVARYICKDTRFDDRSIEKRLLLAARVGLAILTDGILVAPTEGLQNVELHKNLDGTTYAAILYAGPIRGAGGTSAALSVALLDAARREFGIGDYKPTQTEIERFIEEVGIYNSRVARLQYLPPDEDIRTILQNCPVCIDGLPTEDIEVTMHRNIERLDANGNPQLMTNRVRSGICLVSCEGIAQKAKSVLKHTKNSGLPWDWLTKIIKVDKGTTTTSSAAPKTAVFLQELVAGRPVFSYPDHPGAFRLRYGRSRFTGIASKGFNPVTMSMMNGFIATGTQLKVEKPGKGCVAVPVTSIEGPFVKLDTGEAFRIDKYQEYLKYKDRIQKIMSVGDILVTYGDFKKTNTPMQPTSYVEEYWYLQLTANGYSGGIPEVNSFKDAYEFSKKYNVPIHPKYLYDYSDINISDMKFLINKLKGLKFESDNLFDVKSIEFSGTDLERARNILEVICIPHFDKSDKIIIEQDDAQSLILSAGLVDDEKVNLNKYDLSSYNDKVDSLSLLNSVSPIKIMRRSTRIGGRMGRPEKAKERMMKPSPNVLFPISDYGTRERSIYKALMQEYKNLGNKYINVEMANFICDKGGEPVTSFYCTKHKCRAHIEKICKNCGNKVEGDKCEKCGGSPISYSSRSISLVGLMEEAMKNVDVNIAPKNLKGVMGLVSGSKVPESLDKGILRAIHNITIFKDGTSRFDATDTPLTHFYPREMNVSVEALKKLGYDKDYLGNPLEKDDQLVEMMHQDVIMNNRGAEYLLHIAQFIDDLLVRFYRLEPYYNIKTAEDLLGHYVITLSPHTSAGVVGRIVGFTKANVGFAHPYYISARRRNCDGDEDTTMLMMDALLNFSKSYLPTTIGGTMDAPLILTVNVKPEEVDDEVHNMEITKSYSKEFYDKTFDYVSPSDEKVLIVEDNLDTDKVYSHVEFTHLSDINSIDEAPLKSAYTTLKTMQDKIDMQFELMDKLYTIDKKDTARRLIMSHFIPDLMGNLHSFSKQTFRCVTCNAKYRRVPLSGKCTKCGGKLVLTISKGGIEKYLNVTLSLIARYSLEDYINQRVLLIKDEIETVFGGIGEESLPTNQFNLSKFL</sequence>
<evidence type="ECO:0000256" key="14">
    <source>
        <dbReference type="HAMAP-Rule" id="MF_00324"/>
    </source>
</evidence>
<evidence type="ECO:0000256" key="7">
    <source>
        <dbReference type="ARBA" id="ARBA00022801"/>
    </source>
</evidence>
<evidence type="ECO:0000256" key="5">
    <source>
        <dbReference type="ARBA" id="ARBA00022705"/>
    </source>
</evidence>
<dbReference type="Pfam" id="PF03833">
    <property type="entry name" value="PolC_DP2_N"/>
    <property type="match status" value="1"/>
</dbReference>
<feature type="domain" description="DNA polymerase II large subunit DP2 central" evidence="16">
    <location>
        <begin position="299"/>
        <end position="684"/>
    </location>
</feature>
<evidence type="ECO:0000256" key="9">
    <source>
        <dbReference type="ARBA" id="ARBA00022932"/>
    </source>
</evidence>
<dbReference type="Pfam" id="PF24844">
    <property type="entry name" value="PolC_DP2_central"/>
    <property type="match status" value="1"/>
</dbReference>
<evidence type="ECO:0000256" key="6">
    <source>
        <dbReference type="ARBA" id="ARBA00022722"/>
    </source>
</evidence>
<keyword evidence="6 14" id="KW-0540">Nuclease</keyword>
<evidence type="ECO:0000256" key="8">
    <source>
        <dbReference type="ARBA" id="ARBA00022839"/>
    </source>
</evidence>
<dbReference type="GO" id="GO:0006308">
    <property type="term" value="P:DNA catabolic process"/>
    <property type="evidence" value="ECO:0007669"/>
    <property type="project" value="UniProtKB-UniRule"/>
</dbReference>
<evidence type="ECO:0000313" key="19">
    <source>
        <dbReference type="Proteomes" id="UP000197679"/>
    </source>
</evidence>
<evidence type="ECO:0000256" key="10">
    <source>
        <dbReference type="ARBA" id="ARBA00023125"/>
    </source>
</evidence>
<dbReference type="NCBIfam" id="NF003103">
    <property type="entry name" value="PRK04023.1"/>
    <property type="match status" value="1"/>
</dbReference>
<evidence type="ECO:0000256" key="1">
    <source>
        <dbReference type="ARBA" id="ARBA00011053"/>
    </source>
</evidence>
<keyword evidence="10 14" id="KW-0238">DNA-binding</keyword>
<keyword evidence="5 14" id="KW-0235">DNA replication</keyword>
<dbReference type="InterPro" id="IPR056171">
    <property type="entry name" value="PolC_DP2_central_dom"/>
</dbReference>
<evidence type="ECO:0000256" key="4">
    <source>
        <dbReference type="ARBA" id="ARBA00022695"/>
    </source>
</evidence>
<evidence type="ECO:0000256" key="12">
    <source>
        <dbReference type="ARBA" id="ARBA00025068"/>
    </source>
</evidence>
<gene>
    <name evidence="14" type="primary">polC</name>
    <name evidence="18" type="ORF">Mia14_0771</name>
</gene>
<evidence type="ECO:0000256" key="11">
    <source>
        <dbReference type="ARBA" id="ARBA00023268"/>
    </source>
</evidence>
<dbReference type="RefSeq" id="WP_088820327.1">
    <property type="nucleotide sequence ID" value="NZ_CP019964.1"/>
</dbReference>
<dbReference type="PANTHER" id="PTHR42210">
    <property type="entry name" value="DNA POLYMERASE II LARGE SUBUNIT"/>
    <property type="match status" value="1"/>
</dbReference>
<keyword evidence="11 14" id="KW-0511">Multifunctional enzyme</keyword>
<evidence type="ECO:0000259" key="16">
    <source>
        <dbReference type="Pfam" id="PF24844"/>
    </source>
</evidence>
<reference evidence="18 19" key="1">
    <citation type="journal article" date="2017" name="Nat. Commun.">
        <title>'ARMAN' archaea depend on association with euryarchaeal host in culture and in situ.</title>
        <authorList>
            <person name="Golyshina O."/>
            <person name="Toshchakov S."/>
            <person name="Makarova K."/>
            <person name="Gavrilov S."/>
            <person name="Korzhenkov A."/>
            <person name="La Cono V."/>
            <person name="Arcadi E."/>
            <person name="Nechitaylo T."/>
            <person name="Ferrer M."/>
            <person name="Kublanov I."/>
            <person name="Wolf Y."/>
            <person name="Yakimov M."/>
            <person name="Golyshin P."/>
            <person name="Slesarev A."/>
            <person name="Kozyavkin S."/>
        </authorList>
    </citation>
    <scope>NUCLEOTIDE SEQUENCE [LARGE SCALE GENOMIC DNA]</scope>
    <source>
        <strain evidence="18 19">Mia14</strain>
    </source>
</reference>
<evidence type="ECO:0000256" key="2">
    <source>
        <dbReference type="ARBA" id="ARBA00011315"/>
    </source>
</evidence>
<keyword evidence="19" id="KW-1185">Reference proteome</keyword>
<dbReference type="HAMAP" id="MF_00324">
    <property type="entry name" value="DNApol_II_L_arch"/>
    <property type="match status" value="1"/>
</dbReference>
<keyword evidence="8 14" id="KW-0269">Exonuclease</keyword>
<name>A0A218NNM2_9ARCH</name>
<dbReference type="GO" id="GO:0003887">
    <property type="term" value="F:DNA-directed DNA polymerase activity"/>
    <property type="evidence" value="ECO:0007669"/>
    <property type="project" value="UniProtKB-UniRule"/>
</dbReference>
<keyword evidence="4 14" id="KW-0548">Nucleotidyltransferase</keyword>
<evidence type="ECO:0000256" key="3">
    <source>
        <dbReference type="ARBA" id="ARBA00022679"/>
    </source>
</evidence>
<evidence type="ECO:0000313" key="18">
    <source>
        <dbReference type="EMBL" id="ASI14065.1"/>
    </source>
</evidence>